<dbReference type="EMBL" id="JAJSOF020000009">
    <property type="protein sequence ID" value="KAJ4446573.1"/>
    <property type="molecule type" value="Genomic_DNA"/>
</dbReference>
<comment type="caution">
    <text evidence="1">The sequence shown here is derived from an EMBL/GenBank/DDBJ whole genome shotgun (WGS) entry which is preliminary data.</text>
</comment>
<sequence length="83" mass="9537">MIPLIDFKMYRYRVYTHEPQACAARLACLVTRLPVHITLELHKLLPMNSSPLLALDGYQIWREATAAHVTDVSEDFAVFDCVF</sequence>
<dbReference type="Proteomes" id="UP001148838">
    <property type="component" value="Unassembled WGS sequence"/>
</dbReference>
<keyword evidence="2" id="KW-1185">Reference proteome</keyword>
<protein>
    <submittedName>
        <fullName evidence="1">Uncharacterized protein</fullName>
    </submittedName>
</protein>
<gene>
    <name evidence="1" type="ORF">ANN_13270</name>
</gene>
<organism evidence="1 2">
    <name type="scientific">Periplaneta americana</name>
    <name type="common">American cockroach</name>
    <name type="synonym">Blatta americana</name>
    <dbReference type="NCBI Taxonomy" id="6978"/>
    <lineage>
        <taxon>Eukaryota</taxon>
        <taxon>Metazoa</taxon>
        <taxon>Ecdysozoa</taxon>
        <taxon>Arthropoda</taxon>
        <taxon>Hexapoda</taxon>
        <taxon>Insecta</taxon>
        <taxon>Pterygota</taxon>
        <taxon>Neoptera</taxon>
        <taxon>Polyneoptera</taxon>
        <taxon>Dictyoptera</taxon>
        <taxon>Blattodea</taxon>
        <taxon>Blattoidea</taxon>
        <taxon>Blattidae</taxon>
        <taxon>Blattinae</taxon>
        <taxon>Periplaneta</taxon>
    </lineage>
</organism>
<name>A0ABQ8TJY3_PERAM</name>
<accession>A0ABQ8TJY3</accession>
<reference evidence="1 2" key="1">
    <citation type="journal article" date="2022" name="Allergy">
        <title>Genome assembly and annotation of Periplaneta americana reveal a comprehensive cockroach allergen profile.</title>
        <authorList>
            <person name="Wang L."/>
            <person name="Xiong Q."/>
            <person name="Saelim N."/>
            <person name="Wang L."/>
            <person name="Nong W."/>
            <person name="Wan A.T."/>
            <person name="Shi M."/>
            <person name="Liu X."/>
            <person name="Cao Q."/>
            <person name="Hui J.H.L."/>
            <person name="Sookrung N."/>
            <person name="Leung T.F."/>
            <person name="Tungtrongchitr A."/>
            <person name="Tsui S.K.W."/>
        </authorList>
    </citation>
    <scope>NUCLEOTIDE SEQUENCE [LARGE SCALE GENOMIC DNA]</scope>
    <source>
        <strain evidence="1">PWHHKU_190912</strain>
    </source>
</reference>
<proteinExistence type="predicted"/>
<evidence type="ECO:0000313" key="1">
    <source>
        <dbReference type="EMBL" id="KAJ4446573.1"/>
    </source>
</evidence>
<evidence type="ECO:0000313" key="2">
    <source>
        <dbReference type="Proteomes" id="UP001148838"/>
    </source>
</evidence>